<dbReference type="Pfam" id="PF12697">
    <property type="entry name" value="Abhydrolase_6"/>
    <property type="match status" value="1"/>
</dbReference>
<accession>A0A3A8GRL3</accession>
<dbReference type="Gene3D" id="3.40.50.1820">
    <property type="entry name" value="alpha/beta hydrolase"/>
    <property type="match status" value="1"/>
</dbReference>
<keyword evidence="1 2" id="KW-0378">Hydrolase</keyword>
<proteinExistence type="inferred from homology"/>
<dbReference type="GO" id="GO:0006212">
    <property type="term" value="P:uracil catabolic process"/>
    <property type="evidence" value="ECO:0007669"/>
    <property type="project" value="UniProtKB-UniRule"/>
</dbReference>
<dbReference type="GO" id="GO:0019740">
    <property type="term" value="P:nitrogen utilization"/>
    <property type="evidence" value="ECO:0007669"/>
    <property type="project" value="UniProtKB-UniRule"/>
</dbReference>
<dbReference type="PANTHER" id="PTHR43433:SF5">
    <property type="entry name" value="AB HYDROLASE-1 DOMAIN-CONTAINING PROTEIN"/>
    <property type="match status" value="1"/>
</dbReference>
<dbReference type="InterPro" id="IPR029058">
    <property type="entry name" value="AB_hydrolase_fold"/>
</dbReference>
<dbReference type="NCBIfam" id="TIGR03611">
    <property type="entry name" value="RutD"/>
    <property type="match status" value="1"/>
</dbReference>
<organism evidence="4 5">
    <name type="scientific">Acinetobacter cumulans</name>
    <dbReference type="NCBI Taxonomy" id="2136182"/>
    <lineage>
        <taxon>Bacteria</taxon>
        <taxon>Pseudomonadati</taxon>
        <taxon>Pseudomonadota</taxon>
        <taxon>Gammaproteobacteria</taxon>
        <taxon>Moraxellales</taxon>
        <taxon>Moraxellaceae</taxon>
        <taxon>Acinetobacter</taxon>
    </lineage>
</organism>
<comment type="catalytic activity">
    <reaction evidence="2">
        <text>carbamate + 2 H(+) = NH4(+) + CO2</text>
        <dbReference type="Rhea" id="RHEA:15649"/>
        <dbReference type="ChEBI" id="CHEBI:13941"/>
        <dbReference type="ChEBI" id="CHEBI:15378"/>
        <dbReference type="ChEBI" id="CHEBI:16526"/>
        <dbReference type="ChEBI" id="CHEBI:28938"/>
    </reaction>
</comment>
<dbReference type="PANTHER" id="PTHR43433">
    <property type="entry name" value="HYDROLASE, ALPHA/BETA FOLD FAMILY PROTEIN"/>
    <property type="match status" value="1"/>
</dbReference>
<evidence type="ECO:0000256" key="2">
    <source>
        <dbReference type="HAMAP-Rule" id="MF_00832"/>
    </source>
</evidence>
<dbReference type="SUPFAM" id="SSF53474">
    <property type="entry name" value="alpha/beta-Hydrolases"/>
    <property type="match status" value="1"/>
</dbReference>
<evidence type="ECO:0000259" key="3">
    <source>
        <dbReference type="Pfam" id="PF12697"/>
    </source>
</evidence>
<evidence type="ECO:0000313" key="4">
    <source>
        <dbReference type="EMBL" id="RKG55663.1"/>
    </source>
</evidence>
<dbReference type="AlphaFoldDB" id="A0A3A8GRL3"/>
<dbReference type="EMBL" id="RAXZ01000001">
    <property type="protein sequence ID" value="RKG55663.1"/>
    <property type="molecule type" value="Genomic_DNA"/>
</dbReference>
<dbReference type="GO" id="GO:0016811">
    <property type="term" value="F:hydrolase activity, acting on carbon-nitrogen (but not peptide) bonds, in linear amides"/>
    <property type="evidence" value="ECO:0007669"/>
    <property type="project" value="InterPro"/>
</dbReference>
<evidence type="ECO:0000256" key="1">
    <source>
        <dbReference type="ARBA" id="ARBA00022801"/>
    </source>
</evidence>
<dbReference type="InterPro" id="IPR019913">
    <property type="entry name" value="Pyrimidine_utilisation_RutD"/>
</dbReference>
<sequence>MHYQIHPCIHNPNADYVVFSSGLGGHGAFWQPQLHAFQQHFHVVLYDQEGCHVGAAHLPQPYSMQHLAQQLLNILFDAKIQTFHLVGHALGGHIGIELARLIAQQNLPLTMKSLTPINAWNELDPHTQKCFQARISLLLNSGAEAYVRAQALFLYPPQWISAHIEQLAQAENAQLGNFPPKENVLSRLNALQQFKVTQAHVDALEQTRMHYVANQDDFLVPVQKSTDLKQHIGHGELSIFAEGAHASTHTQTEIFNQALLDFLLQPSN</sequence>
<dbReference type="EC" id="3.5.1.-" evidence="2"/>
<comment type="function">
    <text evidence="2">Involved in pyrimidine catabolism. May facilitate the hydrolysis of carbamate, a reaction that can also occur spontaneously.</text>
</comment>
<gene>
    <name evidence="2 4" type="primary">rutD</name>
    <name evidence="4" type="ORF">D7V64_00710</name>
</gene>
<reference evidence="4 5" key="1">
    <citation type="submission" date="2018-09" db="EMBL/GenBank/DDBJ databases">
        <title>The draft genome of Acinetobacter spp. strains.</title>
        <authorList>
            <person name="Qin J."/>
            <person name="Feng Y."/>
            <person name="Zong Z."/>
        </authorList>
    </citation>
    <scope>NUCLEOTIDE SEQUENCE [LARGE SCALE GENOMIC DNA]</scope>
    <source>
        <strain evidence="4 5">WCHAc060002</strain>
    </source>
</reference>
<dbReference type="Proteomes" id="UP000281084">
    <property type="component" value="Unassembled WGS sequence"/>
</dbReference>
<comment type="caution">
    <text evidence="4">The sequence shown here is derived from an EMBL/GenBank/DDBJ whole genome shotgun (WGS) entry which is preliminary data.</text>
</comment>
<evidence type="ECO:0000313" key="5">
    <source>
        <dbReference type="Proteomes" id="UP000281084"/>
    </source>
</evidence>
<dbReference type="RefSeq" id="WP_120366515.1">
    <property type="nucleotide sequence ID" value="NZ_RAXZ01000001.1"/>
</dbReference>
<dbReference type="InterPro" id="IPR000073">
    <property type="entry name" value="AB_hydrolase_1"/>
</dbReference>
<name>A0A3A8GRL3_9GAMM</name>
<comment type="similarity">
    <text evidence="2">Belongs to the AB hydrolase superfamily. Hydrolase RutD family.</text>
</comment>
<dbReference type="InterPro" id="IPR050471">
    <property type="entry name" value="AB_hydrolase"/>
</dbReference>
<dbReference type="HAMAP" id="MF_00832">
    <property type="entry name" value="RutD"/>
    <property type="match status" value="1"/>
</dbReference>
<feature type="domain" description="AB hydrolase-1" evidence="3">
    <location>
        <begin position="17"/>
        <end position="245"/>
    </location>
</feature>
<protein>
    <recommendedName>
        <fullName evidence="2">Putative carbamate hydrolase RutD</fullName>
        <ecNumber evidence="2">3.5.1.-</ecNumber>
    </recommendedName>
    <alternativeName>
        <fullName evidence="2">Aminohydrolase</fullName>
    </alternativeName>
</protein>